<sequence>HTSDANFDRKMWEHLAIISASATKETVFFTISIPTVYSNHLGMVHGGAIATLFDGLTSSALALLAPELLWSGREVSRGLHCKFLKPVPIDECIDAYISIVHADSRTATIRGELRRGRDQLLLAECTHEKANLASSL</sequence>
<dbReference type="KEGG" id="pfj:MYCFIDRAFT_8744"/>
<dbReference type="Pfam" id="PF03061">
    <property type="entry name" value="4HBT"/>
    <property type="match status" value="1"/>
</dbReference>
<dbReference type="SUPFAM" id="SSF54637">
    <property type="entry name" value="Thioesterase/thiol ester dehydrase-isomerase"/>
    <property type="match status" value="1"/>
</dbReference>
<dbReference type="CDD" id="cd03443">
    <property type="entry name" value="PaaI_thioesterase"/>
    <property type="match status" value="1"/>
</dbReference>
<evidence type="ECO:0000256" key="1">
    <source>
        <dbReference type="ARBA" id="ARBA00008324"/>
    </source>
</evidence>
<dbReference type="GO" id="GO:0047617">
    <property type="term" value="F:fatty acyl-CoA hydrolase activity"/>
    <property type="evidence" value="ECO:0007669"/>
    <property type="project" value="InterPro"/>
</dbReference>
<dbReference type="eggNOG" id="ENOG502SXHR">
    <property type="taxonomic scope" value="Eukaryota"/>
</dbReference>
<dbReference type="Proteomes" id="UP000016932">
    <property type="component" value="Unassembled WGS sequence"/>
</dbReference>
<dbReference type="PANTHER" id="PTHR21660">
    <property type="entry name" value="THIOESTERASE SUPERFAMILY MEMBER-RELATED"/>
    <property type="match status" value="1"/>
</dbReference>
<dbReference type="PANTHER" id="PTHR21660:SF1">
    <property type="entry name" value="ACYL-COENZYME A THIOESTERASE 13"/>
    <property type="match status" value="1"/>
</dbReference>
<dbReference type="GeneID" id="19342581"/>
<proteinExistence type="inferred from homology"/>
<evidence type="ECO:0000313" key="4">
    <source>
        <dbReference type="EMBL" id="EME88260.1"/>
    </source>
</evidence>
<dbReference type="AlphaFoldDB" id="N1Q6U3"/>
<evidence type="ECO:0000259" key="3">
    <source>
        <dbReference type="Pfam" id="PF03061"/>
    </source>
</evidence>
<dbReference type="OrthoDB" id="2831072at2759"/>
<keyword evidence="2" id="KW-0378">Hydrolase</keyword>
<gene>
    <name evidence="4" type="ORF">MYCFIDRAFT_8744</name>
</gene>
<feature type="non-terminal residue" evidence="4">
    <location>
        <position position="136"/>
    </location>
</feature>
<name>N1Q6U3_PSEFD</name>
<comment type="similarity">
    <text evidence="1">Belongs to the thioesterase PaaI family.</text>
</comment>
<dbReference type="InterPro" id="IPR039298">
    <property type="entry name" value="ACOT13"/>
</dbReference>
<feature type="domain" description="Thioesterase" evidence="3">
    <location>
        <begin position="42"/>
        <end position="120"/>
    </location>
</feature>
<keyword evidence="5" id="KW-1185">Reference proteome</keyword>
<dbReference type="HOGENOM" id="CLU_089876_1_2_1"/>
<dbReference type="EMBL" id="KB446555">
    <property type="protein sequence ID" value="EME88260.1"/>
    <property type="molecule type" value="Genomic_DNA"/>
</dbReference>
<feature type="non-terminal residue" evidence="4">
    <location>
        <position position="1"/>
    </location>
</feature>
<dbReference type="InterPro" id="IPR006683">
    <property type="entry name" value="Thioestr_dom"/>
</dbReference>
<reference evidence="4 5" key="1">
    <citation type="journal article" date="2012" name="PLoS Pathog.">
        <title>Diverse lifestyles and strategies of plant pathogenesis encoded in the genomes of eighteen Dothideomycetes fungi.</title>
        <authorList>
            <person name="Ohm R.A."/>
            <person name="Feau N."/>
            <person name="Henrissat B."/>
            <person name="Schoch C.L."/>
            <person name="Horwitz B.A."/>
            <person name="Barry K.W."/>
            <person name="Condon B.J."/>
            <person name="Copeland A.C."/>
            <person name="Dhillon B."/>
            <person name="Glaser F."/>
            <person name="Hesse C.N."/>
            <person name="Kosti I."/>
            <person name="LaButti K."/>
            <person name="Lindquist E.A."/>
            <person name="Lucas S."/>
            <person name="Salamov A.A."/>
            <person name="Bradshaw R.E."/>
            <person name="Ciuffetti L."/>
            <person name="Hamelin R.C."/>
            <person name="Kema G.H.J."/>
            <person name="Lawrence C."/>
            <person name="Scott J.A."/>
            <person name="Spatafora J.W."/>
            <person name="Turgeon B.G."/>
            <person name="de Wit P.J.G.M."/>
            <person name="Zhong S."/>
            <person name="Goodwin S.B."/>
            <person name="Grigoriev I.V."/>
        </authorList>
    </citation>
    <scope>NUCLEOTIDE SEQUENCE [LARGE SCALE GENOMIC DNA]</scope>
    <source>
        <strain evidence="4 5">CIRAD86</strain>
    </source>
</reference>
<dbReference type="Gene3D" id="3.10.129.10">
    <property type="entry name" value="Hotdog Thioesterase"/>
    <property type="match status" value="1"/>
</dbReference>
<dbReference type="RefSeq" id="XP_007919639.1">
    <property type="nucleotide sequence ID" value="XM_007921448.1"/>
</dbReference>
<evidence type="ECO:0000313" key="5">
    <source>
        <dbReference type="Proteomes" id="UP000016932"/>
    </source>
</evidence>
<dbReference type="VEuPathDB" id="FungiDB:MYCFIDRAFT_8744"/>
<accession>N1Q6U3</accession>
<organism evidence="4 5">
    <name type="scientific">Pseudocercospora fijiensis (strain CIRAD86)</name>
    <name type="common">Black leaf streak disease fungus</name>
    <name type="synonym">Mycosphaerella fijiensis</name>
    <dbReference type="NCBI Taxonomy" id="383855"/>
    <lineage>
        <taxon>Eukaryota</taxon>
        <taxon>Fungi</taxon>
        <taxon>Dikarya</taxon>
        <taxon>Ascomycota</taxon>
        <taxon>Pezizomycotina</taxon>
        <taxon>Dothideomycetes</taxon>
        <taxon>Dothideomycetidae</taxon>
        <taxon>Mycosphaerellales</taxon>
        <taxon>Mycosphaerellaceae</taxon>
        <taxon>Pseudocercospora</taxon>
    </lineage>
</organism>
<dbReference type="InterPro" id="IPR029069">
    <property type="entry name" value="HotDog_dom_sf"/>
</dbReference>
<evidence type="ECO:0000256" key="2">
    <source>
        <dbReference type="ARBA" id="ARBA00022801"/>
    </source>
</evidence>
<protein>
    <recommendedName>
        <fullName evidence="3">Thioesterase domain-containing protein</fullName>
    </recommendedName>
</protein>